<feature type="repeat" description="WD" evidence="7">
    <location>
        <begin position="191"/>
        <end position="232"/>
    </location>
</feature>
<feature type="transmembrane region" description="Helical" evidence="9">
    <location>
        <begin position="647"/>
        <end position="671"/>
    </location>
</feature>
<feature type="transmembrane region" description="Helical" evidence="9">
    <location>
        <begin position="860"/>
        <end position="882"/>
    </location>
</feature>
<evidence type="ECO:0000256" key="2">
    <source>
        <dbReference type="ARBA" id="ARBA00022574"/>
    </source>
</evidence>
<feature type="transmembrane region" description="Helical" evidence="9">
    <location>
        <begin position="888"/>
        <end position="910"/>
    </location>
</feature>
<comment type="subcellular location">
    <subcellularLocation>
        <location evidence="1">Membrane</location>
        <topology evidence="1">Multi-pass membrane protein</topology>
    </subcellularLocation>
</comment>
<dbReference type="Pfam" id="PF13906">
    <property type="entry name" value="AA_permease_C"/>
    <property type="match status" value="1"/>
</dbReference>
<evidence type="ECO:0000256" key="5">
    <source>
        <dbReference type="ARBA" id="ARBA00022989"/>
    </source>
</evidence>
<protein>
    <recommendedName>
        <fullName evidence="10">Cationic amino acid transporter C-terminal domain-containing protein</fullName>
    </recommendedName>
</protein>
<evidence type="ECO:0000259" key="10">
    <source>
        <dbReference type="Pfam" id="PF13906"/>
    </source>
</evidence>
<dbReference type="SUPFAM" id="SSF50978">
    <property type="entry name" value="WD40 repeat-like"/>
    <property type="match status" value="1"/>
</dbReference>
<dbReference type="InterPro" id="IPR001680">
    <property type="entry name" value="WD40_rpt"/>
</dbReference>
<keyword evidence="4" id="KW-0677">Repeat</keyword>
<feature type="repeat" description="WD" evidence="7">
    <location>
        <begin position="295"/>
        <end position="327"/>
    </location>
</feature>
<evidence type="ECO:0000256" key="4">
    <source>
        <dbReference type="ARBA" id="ARBA00022737"/>
    </source>
</evidence>
<dbReference type="InterPro" id="IPR002293">
    <property type="entry name" value="AA/rel_permease1"/>
</dbReference>
<feature type="transmembrane region" description="Helical" evidence="9">
    <location>
        <begin position="741"/>
        <end position="760"/>
    </location>
</feature>
<dbReference type="PROSITE" id="PS50294">
    <property type="entry name" value="WD_REPEATS_REGION"/>
    <property type="match status" value="3"/>
</dbReference>
<reference evidence="11 12" key="1">
    <citation type="journal article" date="2020" name="BMC Genomics">
        <title>Intraspecific diversification of the crop wild relative Brassica cretica Lam. using demographic model selection.</title>
        <authorList>
            <person name="Kioukis A."/>
            <person name="Michalopoulou V.A."/>
            <person name="Briers L."/>
            <person name="Pirintsos S."/>
            <person name="Studholme D.J."/>
            <person name="Pavlidis P."/>
            <person name="Sarris P.F."/>
        </authorList>
    </citation>
    <scope>NUCLEOTIDE SEQUENCE [LARGE SCALE GENOMIC DNA]</scope>
    <source>
        <strain evidence="12">cv. PFS-1207/04</strain>
    </source>
</reference>
<dbReference type="PANTHER" id="PTHR14221">
    <property type="entry name" value="WD REPEAT DOMAIN 44"/>
    <property type="match status" value="1"/>
</dbReference>
<feature type="compositionally biased region" description="Low complexity" evidence="8">
    <location>
        <begin position="98"/>
        <end position="108"/>
    </location>
</feature>
<keyword evidence="2 7" id="KW-0853">WD repeat</keyword>
<evidence type="ECO:0000313" key="12">
    <source>
        <dbReference type="Proteomes" id="UP000266723"/>
    </source>
</evidence>
<feature type="transmembrane region" description="Helical" evidence="9">
    <location>
        <begin position="952"/>
        <end position="970"/>
    </location>
</feature>
<keyword evidence="6 9" id="KW-0472">Membrane</keyword>
<dbReference type="InterPro" id="IPR020472">
    <property type="entry name" value="WD40_PAC1"/>
</dbReference>
<feature type="region of interest" description="Disordered" evidence="8">
    <location>
        <begin position="1"/>
        <end position="20"/>
    </location>
</feature>
<dbReference type="PROSITE" id="PS50082">
    <property type="entry name" value="WD_REPEATS_2"/>
    <property type="match status" value="3"/>
</dbReference>
<dbReference type="InterPro" id="IPR015943">
    <property type="entry name" value="WD40/YVTN_repeat-like_dom_sf"/>
</dbReference>
<keyword evidence="5 9" id="KW-1133">Transmembrane helix</keyword>
<sequence length="1000" mass="109316">MGTRGDDEEEECFFDAPNDDVPQDFGFQLWTNDPDSVSNRRRKFLQSMAFSFNKSTEDKDSSSSSSSVSEDEELEPPSVPVVVNGSSKEDDLLFSGNESTSSSSVSSSEETDDRSLLFSRNSSQGLSESSSSRSGSFRDDSAKKGAQFWLKKLGALTHVLESLDCESATTSVQTYKKQFKELSSLCVDQEFGAHDGSILAMKFSPDGKFIASAGEDCVVRVWSVTEEERTDKYQVPVVDSGVYFGMNQHSQVEPLNINNEKKKKKSSFLRKSSDSTCVVLPSKIFSLSEKPMHEFRGHTGEILDLSWSDKGYLLSSSVDESVRLWRVGCDECLGTFAHNNFVTCVAFNPVDDNYFISGSIDGKVRIWDVSRCRVVDYSDVRDIVTAVCYRPDAKAAVMGSITGNCRFYLILDNQLQMDREVSLTHGKKKVPSKRITGLEYFPNDSDKVMVTCADSQIRIICGEDVICKLKASGVCTTTASFTLDGKHIVSTTEDSGIHVWNNSQLPSKKPSSGKPKRIRSYESFISQNASVAIPWLRQANRNSLSDCITDMDKKMGKMDSCFSPMKGSTTWPEEQLGDASTTMSTGSYLGFKTGWAGYELATGLFPFGVDGMFAGSATVFFAFIGFDSLASTAEEVKNPQRDLPIGIGLALFLCCSVYMMVSIVIVGLVPYYAMDPDTPISSAFASHDMQWAVYLITLGAVMALCSALMGSLLPQPRILMAMARDGLLPSVFSDVNRRTQVPVKATVATGLCAATLSFFLDVSQLAGMVSVGTLLAFTMVAISVLILRYVPPDELPLQASLQERIDSVSFIPGETKSSHHVGTSSNSTKQPLIGENDASVMEKQEALGFWVLSEENRRKVGGWSIMFTCIGAFLLSYSASSINFPGFIRYPLCGIGGSLLLAGLIALSSIDQDDARHTFGHSGGFICPLVPLLPIICILINMYLLVNLGSATWARVSVWLVIGVLVYVFYGRKNSSLANAIYVTTAHAEEIYREHEASLA</sequence>
<dbReference type="InterPro" id="IPR040324">
    <property type="entry name" value="WDR44/Dgr2"/>
</dbReference>
<dbReference type="Gene3D" id="1.20.1740.10">
    <property type="entry name" value="Amino acid/polyamine transporter I"/>
    <property type="match status" value="2"/>
</dbReference>
<comment type="caution">
    <text evidence="11">The sequence shown here is derived from an EMBL/GenBank/DDBJ whole genome shotgun (WGS) entry which is preliminary data.</text>
</comment>
<accession>A0ABQ7DBD2</accession>
<dbReference type="InterPro" id="IPR036322">
    <property type="entry name" value="WD40_repeat_dom_sf"/>
</dbReference>
<feature type="transmembrane region" description="Helical" evidence="9">
    <location>
        <begin position="922"/>
        <end position="946"/>
    </location>
</feature>
<feature type="transmembrane region" description="Helical" evidence="9">
    <location>
        <begin position="604"/>
        <end position="626"/>
    </location>
</feature>
<evidence type="ECO:0000256" key="8">
    <source>
        <dbReference type="SAM" id="MobiDB-lite"/>
    </source>
</evidence>
<dbReference type="PANTHER" id="PTHR14221:SF5">
    <property type="entry name" value="TRANSDUCIN_WD40 REPEAT-LIKE SUPERFAMILY PROTEIN"/>
    <property type="match status" value="1"/>
</dbReference>
<keyword evidence="12" id="KW-1185">Reference proteome</keyword>
<dbReference type="Pfam" id="PF00400">
    <property type="entry name" value="WD40"/>
    <property type="match status" value="3"/>
</dbReference>
<feature type="transmembrane region" description="Helical" evidence="9">
    <location>
        <begin position="766"/>
        <end position="787"/>
    </location>
</feature>
<feature type="compositionally biased region" description="Low complexity" evidence="8">
    <location>
        <begin position="119"/>
        <end position="135"/>
    </location>
</feature>
<feature type="repeat" description="WD" evidence="7">
    <location>
        <begin position="335"/>
        <end position="377"/>
    </location>
</feature>
<evidence type="ECO:0000256" key="6">
    <source>
        <dbReference type="ARBA" id="ARBA00023136"/>
    </source>
</evidence>
<dbReference type="InterPro" id="IPR029485">
    <property type="entry name" value="CAT_C"/>
</dbReference>
<name>A0ABQ7DBD2_BRACR</name>
<organism evidence="11 12">
    <name type="scientific">Brassica cretica</name>
    <name type="common">Mustard</name>
    <dbReference type="NCBI Taxonomy" id="69181"/>
    <lineage>
        <taxon>Eukaryota</taxon>
        <taxon>Viridiplantae</taxon>
        <taxon>Streptophyta</taxon>
        <taxon>Embryophyta</taxon>
        <taxon>Tracheophyta</taxon>
        <taxon>Spermatophyta</taxon>
        <taxon>Magnoliopsida</taxon>
        <taxon>eudicotyledons</taxon>
        <taxon>Gunneridae</taxon>
        <taxon>Pentapetalae</taxon>
        <taxon>rosids</taxon>
        <taxon>malvids</taxon>
        <taxon>Brassicales</taxon>
        <taxon>Brassicaceae</taxon>
        <taxon>Brassiceae</taxon>
        <taxon>Brassica</taxon>
    </lineage>
</organism>
<dbReference type="Gene3D" id="2.130.10.10">
    <property type="entry name" value="YVTN repeat-like/Quinoprotein amine dehydrogenase"/>
    <property type="match status" value="3"/>
</dbReference>
<feature type="region of interest" description="Disordered" evidence="8">
    <location>
        <begin position="53"/>
        <end position="139"/>
    </location>
</feature>
<dbReference type="SMART" id="SM00320">
    <property type="entry name" value="WD40"/>
    <property type="match status" value="6"/>
</dbReference>
<gene>
    <name evidence="11" type="ORF">DY000_02012377</name>
</gene>
<evidence type="ECO:0000256" key="1">
    <source>
        <dbReference type="ARBA" id="ARBA00004141"/>
    </source>
</evidence>
<dbReference type="EMBL" id="QGKV02000759">
    <property type="protein sequence ID" value="KAF3568335.1"/>
    <property type="molecule type" value="Genomic_DNA"/>
</dbReference>
<feature type="domain" description="Cationic amino acid transporter C-terminal" evidence="10">
    <location>
        <begin position="925"/>
        <end position="975"/>
    </location>
</feature>
<keyword evidence="3 9" id="KW-0812">Transmembrane</keyword>
<feature type="transmembrane region" description="Helical" evidence="9">
    <location>
        <begin position="691"/>
        <end position="713"/>
    </location>
</feature>
<evidence type="ECO:0000256" key="7">
    <source>
        <dbReference type="PROSITE-ProRule" id="PRU00221"/>
    </source>
</evidence>
<dbReference type="Proteomes" id="UP000266723">
    <property type="component" value="Unassembled WGS sequence"/>
</dbReference>
<proteinExistence type="predicted"/>
<evidence type="ECO:0000256" key="3">
    <source>
        <dbReference type="ARBA" id="ARBA00022692"/>
    </source>
</evidence>
<dbReference type="PRINTS" id="PR00320">
    <property type="entry name" value="GPROTEINBRPT"/>
</dbReference>
<dbReference type="Pfam" id="PF13520">
    <property type="entry name" value="AA_permease_2"/>
    <property type="match status" value="1"/>
</dbReference>
<evidence type="ECO:0000313" key="11">
    <source>
        <dbReference type="EMBL" id="KAF3568335.1"/>
    </source>
</evidence>
<evidence type="ECO:0000256" key="9">
    <source>
        <dbReference type="SAM" id="Phobius"/>
    </source>
</evidence>